<dbReference type="GO" id="GO:0030246">
    <property type="term" value="F:carbohydrate binding"/>
    <property type="evidence" value="ECO:0007669"/>
    <property type="project" value="InterPro"/>
</dbReference>
<reference evidence="4 5" key="1">
    <citation type="submission" date="2019-07" db="EMBL/GenBank/DDBJ databases">
        <title>Whole genome shotgun sequence of Segetibacter aerophilus NBRC 106135.</title>
        <authorList>
            <person name="Hosoyama A."/>
            <person name="Uohara A."/>
            <person name="Ohji S."/>
            <person name="Ichikawa N."/>
        </authorList>
    </citation>
    <scope>NUCLEOTIDE SEQUENCE [LARGE SCALE GENOMIC DNA]</scope>
    <source>
        <strain evidence="4 5">NBRC 106135</strain>
    </source>
</reference>
<accession>A0A512BEF4</accession>
<dbReference type="PANTHER" id="PTHR11122">
    <property type="entry name" value="APOSPORY-ASSOCIATED PROTEIN C-RELATED"/>
    <property type="match status" value="1"/>
</dbReference>
<dbReference type="CDD" id="cd09024">
    <property type="entry name" value="Aldose_epim_lacX"/>
    <property type="match status" value="1"/>
</dbReference>
<proteinExistence type="predicted"/>
<keyword evidence="5" id="KW-1185">Reference proteome</keyword>
<dbReference type="InterPro" id="IPR014718">
    <property type="entry name" value="GH-type_carb-bd"/>
</dbReference>
<evidence type="ECO:0000313" key="5">
    <source>
        <dbReference type="Proteomes" id="UP000321513"/>
    </source>
</evidence>
<dbReference type="Proteomes" id="UP000321513">
    <property type="component" value="Unassembled WGS sequence"/>
</dbReference>
<evidence type="ECO:0000256" key="2">
    <source>
        <dbReference type="ARBA" id="ARBA00011245"/>
    </source>
</evidence>
<sequence>MPSISNDYISIIVATKGAELQSLYHKQHKLEYMWSGDPAFWGKHSPVLFPIVGELKNKTYQYNGENYNLSRHGFAREMEFEVSEQSENSIAFVLQSNEETLEKYPFQFKFYVVYTLLESSLQITFIVENLGSDNMLFSVGAHPAFKVPLIDGTSFVDYRLVFDKTETIGRWPISPDGLIEITSQPLLNNETILPLKKEMFSADAIVLKELESTSISITSPKTEHGLKVRFENFPFLGIWSTKGADFVCIEPWCGIADSVNASGNFKEKEGINTLAPSGKFEVSYHIELF</sequence>
<protein>
    <submittedName>
        <fullName evidence="4">Aldose 1-epimerase</fullName>
    </submittedName>
</protein>
<dbReference type="InterPro" id="IPR011013">
    <property type="entry name" value="Gal_mutarotase_sf_dom"/>
</dbReference>
<evidence type="ECO:0000256" key="3">
    <source>
        <dbReference type="ARBA" id="ARBA00022837"/>
    </source>
</evidence>
<dbReference type="InterPro" id="IPR037481">
    <property type="entry name" value="LacX"/>
</dbReference>
<dbReference type="AlphaFoldDB" id="A0A512BEF4"/>
<comment type="subunit">
    <text evidence="2">Monomer.</text>
</comment>
<dbReference type="Gene3D" id="2.70.98.10">
    <property type="match status" value="1"/>
</dbReference>
<name>A0A512BEF4_9BACT</name>
<gene>
    <name evidence="4" type="primary">galM4</name>
    <name evidence="4" type="ORF">SAE01_28380</name>
</gene>
<dbReference type="GO" id="GO:0005975">
    <property type="term" value="P:carbohydrate metabolic process"/>
    <property type="evidence" value="ECO:0007669"/>
    <property type="project" value="InterPro"/>
</dbReference>
<evidence type="ECO:0000313" key="4">
    <source>
        <dbReference type="EMBL" id="GEO10342.1"/>
    </source>
</evidence>
<dbReference type="OrthoDB" id="9795355at2"/>
<dbReference type="PANTHER" id="PTHR11122:SF13">
    <property type="entry name" value="GLUCOSE-6-PHOSPHATE 1-EPIMERASE"/>
    <property type="match status" value="1"/>
</dbReference>
<dbReference type="Pfam" id="PF01263">
    <property type="entry name" value="Aldose_epim"/>
    <property type="match status" value="1"/>
</dbReference>
<comment type="cofactor">
    <cofactor evidence="1">
        <name>Ca(2+)</name>
        <dbReference type="ChEBI" id="CHEBI:29108"/>
    </cofactor>
</comment>
<dbReference type="SUPFAM" id="SSF74650">
    <property type="entry name" value="Galactose mutarotase-like"/>
    <property type="match status" value="1"/>
</dbReference>
<dbReference type="RefSeq" id="WP_147204457.1">
    <property type="nucleotide sequence ID" value="NZ_BJYT01000010.1"/>
</dbReference>
<dbReference type="EMBL" id="BJYT01000010">
    <property type="protein sequence ID" value="GEO10342.1"/>
    <property type="molecule type" value="Genomic_DNA"/>
</dbReference>
<evidence type="ECO:0000256" key="1">
    <source>
        <dbReference type="ARBA" id="ARBA00001913"/>
    </source>
</evidence>
<organism evidence="4 5">
    <name type="scientific">Segetibacter aerophilus</name>
    <dbReference type="NCBI Taxonomy" id="670293"/>
    <lineage>
        <taxon>Bacteria</taxon>
        <taxon>Pseudomonadati</taxon>
        <taxon>Bacteroidota</taxon>
        <taxon>Chitinophagia</taxon>
        <taxon>Chitinophagales</taxon>
        <taxon>Chitinophagaceae</taxon>
        <taxon>Segetibacter</taxon>
    </lineage>
</organism>
<dbReference type="GO" id="GO:0016853">
    <property type="term" value="F:isomerase activity"/>
    <property type="evidence" value="ECO:0007669"/>
    <property type="project" value="InterPro"/>
</dbReference>
<dbReference type="InterPro" id="IPR008183">
    <property type="entry name" value="Aldose_1/G6P_1-epimerase"/>
</dbReference>
<keyword evidence="3" id="KW-0106">Calcium</keyword>
<comment type="caution">
    <text evidence="4">The sequence shown here is derived from an EMBL/GenBank/DDBJ whole genome shotgun (WGS) entry which is preliminary data.</text>
</comment>